<feature type="compositionally biased region" description="Low complexity" evidence="1">
    <location>
        <begin position="104"/>
        <end position="118"/>
    </location>
</feature>
<proteinExistence type="predicted"/>
<evidence type="ECO:0000256" key="1">
    <source>
        <dbReference type="SAM" id="MobiDB-lite"/>
    </source>
</evidence>
<feature type="region of interest" description="Disordered" evidence="1">
    <location>
        <begin position="82"/>
        <end position="136"/>
    </location>
</feature>
<accession>A0ABN9PT94</accession>
<dbReference type="EMBL" id="CAUYUJ010001538">
    <property type="protein sequence ID" value="CAK0796396.1"/>
    <property type="molecule type" value="Genomic_DNA"/>
</dbReference>
<name>A0ABN9PT94_9DINO</name>
<dbReference type="Proteomes" id="UP001189429">
    <property type="component" value="Unassembled WGS sequence"/>
</dbReference>
<protein>
    <submittedName>
        <fullName evidence="2">Uncharacterized protein</fullName>
    </submittedName>
</protein>
<keyword evidence="3" id="KW-1185">Reference proteome</keyword>
<gene>
    <name evidence="2" type="ORF">PCOR1329_LOCUS5788</name>
</gene>
<sequence length="136" mass="14402">EPWAPHPNELGSTLPRSAPRRLFAASRLAPTWASVKSTVAWLHSRQAGTSRSSAALPSGAVLWIDARGHAVPAQWLAHQLPKPAADAGHLSRPRGCPAGRSSGPRTTPPQAARAAPPQTLIPSGRRRERGLTRGDV</sequence>
<organism evidence="2 3">
    <name type="scientific">Prorocentrum cordatum</name>
    <dbReference type="NCBI Taxonomy" id="2364126"/>
    <lineage>
        <taxon>Eukaryota</taxon>
        <taxon>Sar</taxon>
        <taxon>Alveolata</taxon>
        <taxon>Dinophyceae</taxon>
        <taxon>Prorocentrales</taxon>
        <taxon>Prorocentraceae</taxon>
        <taxon>Prorocentrum</taxon>
    </lineage>
</organism>
<feature type="non-terminal residue" evidence="2">
    <location>
        <position position="1"/>
    </location>
</feature>
<reference evidence="2" key="1">
    <citation type="submission" date="2023-10" db="EMBL/GenBank/DDBJ databases">
        <authorList>
            <person name="Chen Y."/>
            <person name="Shah S."/>
            <person name="Dougan E. K."/>
            <person name="Thang M."/>
            <person name="Chan C."/>
        </authorList>
    </citation>
    <scope>NUCLEOTIDE SEQUENCE [LARGE SCALE GENOMIC DNA]</scope>
</reference>
<evidence type="ECO:0000313" key="2">
    <source>
        <dbReference type="EMBL" id="CAK0796396.1"/>
    </source>
</evidence>
<evidence type="ECO:0000313" key="3">
    <source>
        <dbReference type="Proteomes" id="UP001189429"/>
    </source>
</evidence>
<comment type="caution">
    <text evidence="2">The sequence shown here is derived from an EMBL/GenBank/DDBJ whole genome shotgun (WGS) entry which is preliminary data.</text>
</comment>